<evidence type="ECO:0000256" key="3">
    <source>
        <dbReference type="ARBA" id="ARBA00022737"/>
    </source>
</evidence>
<comment type="caution">
    <text evidence="6">Lacks conserved residue(s) required for the propagation of feature annotation.</text>
</comment>
<dbReference type="Proteomes" id="UP000663881">
    <property type="component" value="Unassembled WGS sequence"/>
</dbReference>
<dbReference type="PRINTS" id="PR00010">
    <property type="entry name" value="EGFBLOOD"/>
</dbReference>
<evidence type="ECO:0000256" key="1">
    <source>
        <dbReference type="ARBA" id="ARBA00022536"/>
    </source>
</evidence>
<dbReference type="SUPFAM" id="SSF57196">
    <property type="entry name" value="EGF/Laminin"/>
    <property type="match status" value="3"/>
</dbReference>
<dbReference type="FunFam" id="2.10.25.10:FF:000012">
    <property type="entry name" value="Delta-like protein"/>
    <property type="match status" value="1"/>
</dbReference>
<dbReference type="AlphaFoldDB" id="A0A820PYL1"/>
<organism evidence="8 9">
    <name type="scientific">Adineta steineri</name>
    <dbReference type="NCBI Taxonomy" id="433720"/>
    <lineage>
        <taxon>Eukaryota</taxon>
        <taxon>Metazoa</taxon>
        <taxon>Spiralia</taxon>
        <taxon>Gnathifera</taxon>
        <taxon>Rotifera</taxon>
        <taxon>Eurotatoria</taxon>
        <taxon>Bdelloidea</taxon>
        <taxon>Adinetida</taxon>
        <taxon>Adinetidae</taxon>
        <taxon>Adineta</taxon>
    </lineage>
</organism>
<dbReference type="PROSITE" id="PS01186">
    <property type="entry name" value="EGF_2"/>
    <property type="match status" value="1"/>
</dbReference>
<dbReference type="PROSITE" id="PS50026">
    <property type="entry name" value="EGF_3"/>
    <property type="match status" value="2"/>
</dbReference>
<keyword evidence="1 6" id="KW-0245">EGF-like domain</keyword>
<reference evidence="8" key="1">
    <citation type="submission" date="2021-02" db="EMBL/GenBank/DDBJ databases">
        <authorList>
            <person name="Nowell W R."/>
        </authorList>
    </citation>
    <scope>NUCLEOTIDE SEQUENCE</scope>
</reference>
<keyword evidence="2" id="KW-0732">Signal</keyword>
<dbReference type="Pfam" id="PF00008">
    <property type="entry name" value="EGF"/>
    <property type="match status" value="3"/>
</dbReference>
<accession>A0A820PYL1</accession>
<feature type="disulfide bond" evidence="6">
    <location>
        <begin position="98"/>
        <end position="107"/>
    </location>
</feature>
<feature type="disulfide bond" evidence="6">
    <location>
        <begin position="54"/>
        <end position="63"/>
    </location>
</feature>
<gene>
    <name evidence="8" type="ORF">OKA104_LOCUS52101</name>
</gene>
<feature type="domain" description="EGF-like" evidence="7">
    <location>
        <begin position="27"/>
        <end position="64"/>
    </location>
</feature>
<keyword evidence="5" id="KW-0325">Glycoprotein</keyword>
<dbReference type="GO" id="GO:0032991">
    <property type="term" value="C:protein-containing complex"/>
    <property type="evidence" value="ECO:0007669"/>
    <property type="project" value="TreeGrafter"/>
</dbReference>
<dbReference type="InterPro" id="IPR051022">
    <property type="entry name" value="Notch_Cell-Fate_Det"/>
</dbReference>
<name>A0A820PYL1_9BILA</name>
<feature type="non-terminal residue" evidence="8">
    <location>
        <position position="1"/>
    </location>
</feature>
<dbReference type="EMBL" id="CAJOAY010029602">
    <property type="protein sequence ID" value="CAF4413717.1"/>
    <property type="molecule type" value="Genomic_DNA"/>
</dbReference>
<protein>
    <recommendedName>
        <fullName evidence="7">EGF-like domain-containing protein</fullName>
    </recommendedName>
</protein>
<dbReference type="GO" id="GO:0045197">
    <property type="term" value="P:establishment or maintenance of epithelial cell apical/basal polarity"/>
    <property type="evidence" value="ECO:0007669"/>
    <property type="project" value="TreeGrafter"/>
</dbReference>
<dbReference type="InterPro" id="IPR000742">
    <property type="entry name" value="EGF"/>
</dbReference>
<evidence type="ECO:0000259" key="7">
    <source>
        <dbReference type="PROSITE" id="PS50026"/>
    </source>
</evidence>
<dbReference type="PANTHER" id="PTHR24049">
    <property type="entry name" value="CRUMBS FAMILY MEMBER"/>
    <property type="match status" value="1"/>
</dbReference>
<proteinExistence type="predicted"/>
<dbReference type="SMART" id="SM00181">
    <property type="entry name" value="EGF"/>
    <property type="match status" value="3"/>
</dbReference>
<evidence type="ECO:0000313" key="9">
    <source>
        <dbReference type="Proteomes" id="UP000663881"/>
    </source>
</evidence>
<feature type="domain" description="EGF-like" evidence="7">
    <location>
        <begin position="65"/>
        <end position="108"/>
    </location>
</feature>
<keyword evidence="4 6" id="KW-1015">Disulfide bond</keyword>
<evidence type="ECO:0000256" key="2">
    <source>
        <dbReference type="ARBA" id="ARBA00022729"/>
    </source>
</evidence>
<evidence type="ECO:0000256" key="6">
    <source>
        <dbReference type="PROSITE-ProRule" id="PRU00076"/>
    </source>
</evidence>
<evidence type="ECO:0000256" key="4">
    <source>
        <dbReference type="ARBA" id="ARBA00023157"/>
    </source>
</evidence>
<evidence type="ECO:0000256" key="5">
    <source>
        <dbReference type="ARBA" id="ARBA00023180"/>
    </source>
</evidence>
<dbReference type="Gene3D" id="2.10.25.10">
    <property type="entry name" value="Laminin"/>
    <property type="match status" value="3"/>
</dbReference>
<dbReference type="GO" id="GO:0007157">
    <property type="term" value="P:heterophilic cell-cell adhesion via plasma membrane cell adhesion molecules"/>
    <property type="evidence" value="ECO:0007669"/>
    <property type="project" value="TreeGrafter"/>
</dbReference>
<dbReference type="PANTHER" id="PTHR24049:SF22">
    <property type="entry name" value="DROSOPHILA CRUMBS HOMOLOG"/>
    <property type="match status" value="1"/>
</dbReference>
<sequence length="109" mass="11393">VCLNGGTCDYNNANIRCICANGFTGPRYTVCSSNTCLNGGTCRQIAVTMAECLCATGFTGPTCSLRDSCVNFPCKNGGACTTLLTNTGTNWSAYRCVCPPGIYGQNCDT</sequence>
<comment type="caution">
    <text evidence="8">The sequence shown here is derived from an EMBL/GenBank/DDBJ whole genome shotgun (WGS) entry which is preliminary data.</text>
</comment>
<keyword evidence="3" id="KW-0677">Repeat</keyword>
<feature type="non-terminal residue" evidence="8">
    <location>
        <position position="109"/>
    </location>
</feature>
<dbReference type="PROSITE" id="PS00022">
    <property type="entry name" value="EGF_1"/>
    <property type="match status" value="2"/>
</dbReference>
<dbReference type="GO" id="GO:0005886">
    <property type="term" value="C:plasma membrane"/>
    <property type="evidence" value="ECO:0007669"/>
    <property type="project" value="TreeGrafter"/>
</dbReference>
<evidence type="ECO:0000313" key="8">
    <source>
        <dbReference type="EMBL" id="CAF4413717.1"/>
    </source>
</evidence>